<evidence type="ECO:0000313" key="2">
    <source>
        <dbReference type="EMBL" id="KAG0650788.1"/>
    </source>
</evidence>
<gene>
    <name evidence="2" type="ORF">D0Z07_2744</name>
</gene>
<evidence type="ECO:0000256" key="1">
    <source>
        <dbReference type="SAM" id="MobiDB-lite"/>
    </source>
</evidence>
<accession>A0A9P7AYN5</accession>
<feature type="region of interest" description="Disordered" evidence="1">
    <location>
        <begin position="1"/>
        <end position="111"/>
    </location>
</feature>
<proteinExistence type="predicted"/>
<protein>
    <submittedName>
        <fullName evidence="2">Uncharacterized protein</fullName>
    </submittedName>
</protein>
<dbReference type="Proteomes" id="UP000785200">
    <property type="component" value="Unassembled WGS sequence"/>
</dbReference>
<name>A0A9P7AYN5_9HELO</name>
<reference evidence="2" key="1">
    <citation type="submission" date="2019-07" db="EMBL/GenBank/DDBJ databases">
        <title>Hyphodiscus hymeniophilus genome sequencing and assembly.</title>
        <authorList>
            <person name="Kramer G."/>
            <person name="Nodwell J."/>
        </authorList>
    </citation>
    <scope>NUCLEOTIDE SEQUENCE</scope>
    <source>
        <strain evidence="2">ATCC 34498</strain>
    </source>
</reference>
<feature type="compositionally biased region" description="Low complexity" evidence="1">
    <location>
        <begin position="8"/>
        <end position="51"/>
    </location>
</feature>
<keyword evidence="3" id="KW-1185">Reference proteome</keyword>
<dbReference type="EMBL" id="VNKQ01000005">
    <property type="protein sequence ID" value="KAG0650788.1"/>
    <property type="molecule type" value="Genomic_DNA"/>
</dbReference>
<comment type="caution">
    <text evidence="2">The sequence shown here is derived from an EMBL/GenBank/DDBJ whole genome shotgun (WGS) entry which is preliminary data.</text>
</comment>
<evidence type="ECO:0000313" key="3">
    <source>
        <dbReference type="Proteomes" id="UP000785200"/>
    </source>
</evidence>
<dbReference type="OrthoDB" id="5419666at2759"/>
<dbReference type="AlphaFoldDB" id="A0A9P7AYN5"/>
<organism evidence="2 3">
    <name type="scientific">Hyphodiscus hymeniophilus</name>
    <dbReference type="NCBI Taxonomy" id="353542"/>
    <lineage>
        <taxon>Eukaryota</taxon>
        <taxon>Fungi</taxon>
        <taxon>Dikarya</taxon>
        <taxon>Ascomycota</taxon>
        <taxon>Pezizomycotina</taxon>
        <taxon>Leotiomycetes</taxon>
        <taxon>Helotiales</taxon>
        <taxon>Hyphodiscaceae</taxon>
        <taxon>Hyphodiscus</taxon>
    </lineage>
</organism>
<sequence>MLSYNAPDIYSTTRSRSSSSGSESDNSSRSPPSISTTATTPDSSSIESSPTSPKPNHLSCYFGAPSRTSASSDEAPQIPQRVPSHTKRSAEAIARKRSMSRMSSPKNSVSTARSSLNMFSTNVETMDSHPFGHELAQVSELAEEYGISAQKMEVNDPEEQDLLSRGLFKFRAEDYMSEIHGLFLNAFGETKPSMPSMWI</sequence>